<gene>
    <name evidence="2" type="ORF">ACFFSA_41500</name>
</gene>
<evidence type="ECO:0000313" key="2">
    <source>
        <dbReference type="EMBL" id="MFB9629587.1"/>
    </source>
</evidence>
<evidence type="ECO:0000256" key="1">
    <source>
        <dbReference type="SAM" id="Phobius"/>
    </source>
</evidence>
<keyword evidence="1" id="KW-0812">Transmembrane</keyword>
<feature type="transmembrane region" description="Helical" evidence="1">
    <location>
        <begin position="34"/>
        <end position="55"/>
    </location>
</feature>
<accession>A0ABV5SD33</accession>
<keyword evidence="1" id="KW-0472">Membrane</keyword>
<reference evidence="2 3" key="1">
    <citation type="submission" date="2024-09" db="EMBL/GenBank/DDBJ databases">
        <authorList>
            <person name="Sun Q."/>
            <person name="Mori K."/>
        </authorList>
    </citation>
    <scope>NUCLEOTIDE SEQUENCE [LARGE SCALE GENOMIC DNA]</scope>
    <source>
        <strain evidence="2 3">JCM 3143</strain>
    </source>
</reference>
<dbReference type="RefSeq" id="WP_344990021.1">
    <property type="nucleotide sequence ID" value="NZ_BAAAXV010000005.1"/>
</dbReference>
<evidence type="ECO:0000313" key="3">
    <source>
        <dbReference type="Proteomes" id="UP001589532"/>
    </source>
</evidence>
<name>A0ABV5SD33_9ACTN</name>
<dbReference type="EMBL" id="JBHMBW010000062">
    <property type="protein sequence ID" value="MFB9629587.1"/>
    <property type="molecule type" value="Genomic_DNA"/>
</dbReference>
<dbReference type="Proteomes" id="UP001589532">
    <property type="component" value="Unassembled WGS sequence"/>
</dbReference>
<organism evidence="2 3">
    <name type="scientific">Nonomuraea helvata</name>
    <dbReference type="NCBI Taxonomy" id="37484"/>
    <lineage>
        <taxon>Bacteria</taxon>
        <taxon>Bacillati</taxon>
        <taxon>Actinomycetota</taxon>
        <taxon>Actinomycetes</taxon>
        <taxon>Streptosporangiales</taxon>
        <taxon>Streptosporangiaceae</taxon>
        <taxon>Nonomuraea</taxon>
    </lineage>
</organism>
<keyword evidence="1" id="KW-1133">Transmembrane helix</keyword>
<sequence length="299" mass="31462">MLDLLRDVEPSPVGTVDIGRAIRGGRRRVRGRRVAAVAAAAAATALVIALPSLPWTRPAPPVTPASQLTNDSKTFDVNAPAFVVGSAGGLTPDTYETGRYRQIITLRPTDPSKRTTAVITMYAPGHQPSLPAGEPAPPVNDRPARWTPRGLAWEWAPGAWGTVSLAAPAEDRERAHRVAQSVLPRRGAPVSVPFTLDPGALGAGRRMIGVVTSYPGDGVATRVSVKYGTHDLADDWIEAGVQRPRPSAAPNTDLHGTPAVISGSEVVLLPTGRDLAIFARGGDERARRALAAAVTVFSQ</sequence>
<keyword evidence="3" id="KW-1185">Reference proteome</keyword>
<proteinExistence type="predicted"/>
<protein>
    <submittedName>
        <fullName evidence="2">Uncharacterized protein</fullName>
    </submittedName>
</protein>
<comment type="caution">
    <text evidence="2">The sequence shown here is derived from an EMBL/GenBank/DDBJ whole genome shotgun (WGS) entry which is preliminary data.</text>
</comment>